<evidence type="ECO:0008006" key="3">
    <source>
        <dbReference type="Google" id="ProtNLM"/>
    </source>
</evidence>
<proteinExistence type="predicted"/>
<keyword evidence="2" id="KW-1185">Reference proteome</keyword>
<evidence type="ECO:0000313" key="1">
    <source>
        <dbReference type="EMBL" id="CDF80180.1"/>
    </source>
</evidence>
<dbReference type="EMBL" id="HG315671">
    <property type="protein sequence ID" value="CDF80180.1"/>
    <property type="molecule type" value="Genomic_DNA"/>
</dbReference>
<gene>
    <name evidence="1" type="ORF">BN863_24680</name>
</gene>
<dbReference type="AlphaFoldDB" id="T2KN46"/>
<protein>
    <recommendedName>
        <fullName evidence="3">DUF4625 domain-containing protein</fullName>
    </recommendedName>
</protein>
<dbReference type="RefSeq" id="WP_038531037.1">
    <property type="nucleotide sequence ID" value="NZ_HG315671.1"/>
</dbReference>
<dbReference type="Proteomes" id="UP000016160">
    <property type="component" value="Chromosome"/>
</dbReference>
<organism evidence="1 2">
    <name type="scientific">Formosa agariphila (strain DSM 15362 / KCTC 12365 / LMG 23005 / KMM 3901 / M-2Alg 35-1)</name>
    <dbReference type="NCBI Taxonomy" id="1347342"/>
    <lineage>
        <taxon>Bacteria</taxon>
        <taxon>Pseudomonadati</taxon>
        <taxon>Bacteroidota</taxon>
        <taxon>Flavobacteriia</taxon>
        <taxon>Flavobacteriales</taxon>
        <taxon>Flavobacteriaceae</taxon>
        <taxon>Formosa</taxon>
    </lineage>
</organism>
<dbReference type="eggNOG" id="ENOG503380K">
    <property type="taxonomic scope" value="Bacteria"/>
</dbReference>
<evidence type="ECO:0000313" key="2">
    <source>
        <dbReference type="Proteomes" id="UP000016160"/>
    </source>
</evidence>
<name>T2KN46_FORAG</name>
<dbReference type="OrthoDB" id="1096881at2"/>
<dbReference type="STRING" id="1347342.BN863_24680"/>
<dbReference type="HOGENOM" id="CLU_1793626_0_0_10"/>
<sequence length="144" mass="15890">MKKSIIYILIVFIGILNIGCSDEVGYLDIENAEYLPNTLTIRMELDTYLDALRIENQSPWVSQKISGVLGTEPLVFSVETVRSENVNQAGVDYFLNHVSVQGLGQVIYPLNTDTTPGTYIVSIRIDNAGDYSGVVEDALTITVE</sequence>
<accession>T2KN46</accession>
<reference evidence="1 2" key="1">
    <citation type="journal article" date="2013" name="Appl. Environ. Microbiol.">
        <title>The genome of the alga-associated marine flavobacterium Formosa agariphila KMM 3901T reveals a broad potential for degradation of algal polysaccharides.</title>
        <authorList>
            <person name="Mann A.J."/>
            <person name="Hahnke R.L."/>
            <person name="Huang S."/>
            <person name="Werner J."/>
            <person name="Xing P."/>
            <person name="Barbeyron T."/>
            <person name="Huettel B."/>
            <person name="Stueber K."/>
            <person name="Reinhardt R."/>
            <person name="Harder J."/>
            <person name="Gloeckner F.O."/>
            <person name="Amann R.I."/>
            <person name="Teeling H."/>
        </authorList>
    </citation>
    <scope>NUCLEOTIDE SEQUENCE [LARGE SCALE GENOMIC DNA]</scope>
    <source>
        <strain evidence="2">DSM 15362 / KCTC 12365 / LMG 23005 / KMM 3901</strain>
    </source>
</reference>
<dbReference type="PATRIC" id="fig|1347342.6.peg.2482"/>